<organism evidence="2 3">
    <name type="scientific">Rubritalea profundi</name>
    <dbReference type="NCBI Taxonomy" id="1658618"/>
    <lineage>
        <taxon>Bacteria</taxon>
        <taxon>Pseudomonadati</taxon>
        <taxon>Verrucomicrobiota</taxon>
        <taxon>Verrucomicrobiia</taxon>
        <taxon>Verrucomicrobiales</taxon>
        <taxon>Rubritaleaceae</taxon>
        <taxon>Rubritalea</taxon>
    </lineage>
</organism>
<dbReference type="Pfam" id="PF14200">
    <property type="entry name" value="RicinB_lectin_2"/>
    <property type="match status" value="1"/>
</dbReference>
<dbReference type="AlphaFoldDB" id="A0A2S7U336"/>
<dbReference type="RefSeq" id="WP_105043907.1">
    <property type="nucleotide sequence ID" value="NZ_MQWA01000001.1"/>
</dbReference>
<dbReference type="Proteomes" id="UP000239907">
    <property type="component" value="Unassembled WGS sequence"/>
</dbReference>
<feature type="domain" description="Ricin B lectin" evidence="1">
    <location>
        <begin position="118"/>
        <end position="218"/>
    </location>
</feature>
<accession>A0A2S7U336</accession>
<evidence type="ECO:0000259" key="1">
    <source>
        <dbReference type="Pfam" id="PF14200"/>
    </source>
</evidence>
<proteinExistence type="predicted"/>
<dbReference type="SUPFAM" id="SSF50370">
    <property type="entry name" value="Ricin B-like lectins"/>
    <property type="match status" value="1"/>
</dbReference>
<dbReference type="CDD" id="cd00161">
    <property type="entry name" value="beta-trefoil_Ricin-like"/>
    <property type="match status" value="1"/>
</dbReference>
<dbReference type="InterPro" id="IPR035992">
    <property type="entry name" value="Ricin_B-like_lectins"/>
</dbReference>
<protein>
    <recommendedName>
        <fullName evidence="1">Ricin B lectin domain-containing protein</fullName>
    </recommendedName>
</protein>
<reference evidence="2 3" key="1">
    <citation type="submission" date="2016-12" db="EMBL/GenBank/DDBJ databases">
        <title>Study of bacterial adaptation to deep sea.</title>
        <authorList>
            <person name="Song J."/>
            <person name="Yoshizawa S."/>
            <person name="Kogure K."/>
        </authorList>
    </citation>
    <scope>NUCLEOTIDE SEQUENCE [LARGE SCALE GENOMIC DNA]</scope>
    <source>
        <strain evidence="2 3">SAORIC-165</strain>
    </source>
</reference>
<keyword evidence="3" id="KW-1185">Reference proteome</keyword>
<evidence type="ECO:0000313" key="2">
    <source>
        <dbReference type="EMBL" id="PQJ29406.1"/>
    </source>
</evidence>
<sequence length="438" mass="48841">MKAYPNTSPKKQISSSSQNSLRLLLIGATLSLLLSSFAHAQKFTPRTILRAEFKSSPPPNENVDVGAVYLIKVKASEADNATVHGGGMFATVHRDGKGNSARIYQLQGQDEIVSGGRHQQWIFFRTPDLPKSINGKPHYSYYIIGRSSGLFATVESASTDDAEIYLWQKDDNVNSDHQKFYFVEDKDAPGSYTIRNKNSDAFWTRDGDRFENTGNIVQGSATGNRWEFLKAKESEFPAAPEPELEQKLLASWDPLKIEWKQGKPIFDSPTEAFHAEFRYINAVLVDDPTMSLSEKIDSSPYYRIVKESYAVMLGSNDNSDSDGESPAKFSVSFTEGLSKTDMKSFTESFSFTFGTGEKSPVNFQATYGFAFTQEESKTLSTGKQITQEIDLAPFSAGAVYGVEYRYKLERLDGTLIREWTAGAKPKFKTVTSKKRGTN</sequence>
<dbReference type="InterPro" id="IPR000772">
    <property type="entry name" value="Ricin_B_lectin"/>
</dbReference>
<dbReference type="Gene3D" id="2.80.10.50">
    <property type="match status" value="1"/>
</dbReference>
<comment type="caution">
    <text evidence="2">The sequence shown here is derived from an EMBL/GenBank/DDBJ whole genome shotgun (WGS) entry which is preliminary data.</text>
</comment>
<name>A0A2S7U336_9BACT</name>
<evidence type="ECO:0000313" key="3">
    <source>
        <dbReference type="Proteomes" id="UP000239907"/>
    </source>
</evidence>
<dbReference type="EMBL" id="MQWA01000001">
    <property type="protein sequence ID" value="PQJ29406.1"/>
    <property type="molecule type" value="Genomic_DNA"/>
</dbReference>
<gene>
    <name evidence="2" type="ORF">BSZ32_13525</name>
</gene>